<keyword evidence="3 4" id="KW-0012">Acyltransferase</keyword>
<feature type="domain" description="Thiolase C-terminal" evidence="6">
    <location>
        <begin position="282"/>
        <end position="403"/>
    </location>
</feature>
<dbReference type="Pfam" id="PF02803">
    <property type="entry name" value="Thiolase_C"/>
    <property type="match status" value="1"/>
</dbReference>
<organism evidence="7 8">
    <name type="scientific">Streptomyces hebeiensis</name>
    <dbReference type="NCBI Taxonomy" id="229486"/>
    <lineage>
        <taxon>Bacteria</taxon>
        <taxon>Bacillati</taxon>
        <taxon>Actinomycetota</taxon>
        <taxon>Actinomycetes</taxon>
        <taxon>Kitasatosporales</taxon>
        <taxon>Streptomycetaceae</taxon>
        <taxon>Streptomyces</taxon>
    </lineage>
</organism>
<evidence type="ECO:0000256" key="1">
    <source>
        <dbReference type="ARBA" id="ARBA00010982"/>
    </source>
</evidence>
<accession>A0ABN1UQZ5</accession>
<dbReference type="RefSeq" id="WP_344273459.1">
    <property type="nucleotide sequence ID" value="NZ_BAAAKV010000015.1"/>
</dbReference>
<dbReference type="NCBIfam" id="NF006090">
    <property type="entry name" value="PRK08242.1"/>
    <property type="match status" value="1"/>
</dbReference>
<evidence type="ECO:0000256" key="4">
    <source>
        <dbReference type="RuleBase" id="RU003557"/>
    </source>
</evidence>
<dbReference type="PANTHER" id="PTHR43365">
    <property type="entry name" value="BLR7806 PROTEIN"/>
    <property type="match status" value="1"/>
</dbReference>
<evidence type="ECO:0000259" key="6">
    <source>
        <dbReference type="Pfam" id="PF02803"/>
    </source>
</evidence>
<dbReference type="InterPro" id="IPR020616">
    <property type="entry name" value="Thiolase_N"/>
</dbReference>
<dbReference type="NCBIfam" id="TIGR01930">
    <property type="entry name" value="AcCoA-C-Actrans"/>
    <property type="match status" value="1"/>
</dbReference>
<reference evidence="7 8" key="1">
    <citation type="journal article" date="2019" name="Int. J. Syst. Evol. Microbiol.">
        <title>The Global Catalogue of Microorganisms (GCM) 10K type strain sequencing project: providing services to taxonomists for standard genome sequencing and annotation.</title>
        <authorList>
            <consortium name="The Broad Institute Genomics Platform"/>
            <consortium name="The Broad Institute Genome Sequencing Center for Infectious Disease"/>
            <person name="Wu L."/>
            <person name="Ma J."/>
        </authorList>
    </citation>
    <scope>NUCLEOTIDE SEQUENCE [LARGE SCALE GENOMIC DNA]</scope>
    <source>
        <strain evidence="7 8">JCM 12696</strain>
    </source>
</reference>
<dbReference type="PROSITE" id="PS00737">
    <property type="entry name" value="THIOLASE_2"/>
    <property type="match status" value="1"/>
</dbReference>
<feature type="domain" description="Thiolase N-terminal" evidence="5">
    <location>
        <begin position="7"/>
        <end position="230"/>
    </location>
</feature>
<comment type="similarity">
    <text evidence="1 4">Belongs to the thiolase-like superfamily. Thiolase family.</text>
</comment>
<dbReference type="InterPro" id="IPR020613">
    <property type="entry name" value="Thiolase_CS"/>
</dbReference>
<sequence length="404" mass="41844">MSTEAFVYDAIRTPRGRGKANGALHGTKPIDLVVGLIHETLRRFPELDPAAVDDIVLGVVSPLGDQGSDIARIAAVAAGLPDSVAGVQENRFCASGLEAVNLAAAKVRSGWEDLVLAGGVESMSRVPMGSDGGAWAMDPMTNFATGYAPQGIGADLIATLGGFGRRDVDEFAALSQERAATARKEGRFARSVVPVLDRNGLTVLDHDEQPRPGTTADSLAALKPSFAAIGEKGGFDAVALQKYHWVEKIDHVHHAGNSSGIVDGAALVAIGSRETGERYGLTPRARIVSAAVSGSEPTIMLTGPAPASRKALAKAGLTIDDIDLVEINEAFAAVVLHYAAEMGLSLDKVNVNGGAIALGHPLGATGAMILGTLVDELERQDKRYGLVTLCVGGGMGVATVVERM</sequence>
<keyword evidence="2 4" id="KW-0808">Transferase</keyword>
<dbReference type="InterPro" id="IPR020610">
    <property type="entry name" value="Thiolase_AS"/>
</dbReference>
<dbReference type="EMBL" id="BAAAKV010000015">
    <property type="protein sequence ID" value="GAA1163780.1"/>
    <property type="molecule type" value="Genomic_DNA"/>
</dbReference>
<keyword evidence="8" id="KW-1185">Reference proteome</keyword>
<dbReference type="PIRSF" id="PIRSF000429">
    <property type="entry name" value="Ac-CoA_Ac_transf"/>
    <property type="match status" value="1"/>
</dbReference>
<dbReference type="PROSITE" id="PS00099">
    <property type="entry name" value="THIOLASE_3"/>
    <property type="match status" value="1"/>
</dbReference>
<evidence type="ECO:0000259" key="5">
    <source>
        <dbReference type="Pfam" id="PF00108"/>
    </source>
</evidence>
<evidence type="ECO:0000313" key="7">
    <source>
        <dbReference type="EMBL" id="GAA1163780.1"/>
    </source>
</evidence>
<comment type="caution">
    <text evidence="7">The sequence shown here is derived from an EMBL/GenBank/DDBJ whole genome shotgun (WGS) entry which is preliminary data.</text>
</comment>
<dbReference type="Pfam" id="PF00108">
    <property type="entry name" value="Thiolase_N"/>
    <property type="match status" value="1"/>
</dbReference>
<dbReference type="InterPro" id="IPR002155">
    <property type="entry name" value="Thiolase"/>
</dbReference>
<evidence type="ECO:0000256" key="2">
    <source>
        <dbReference type="ARBA" id="ARBA00022679"/>
    </source>
</evidence>
<dbReference type="Proteomes" id="UP001501371">
    <property type="component" value="Unassembled WGS sequence"/>
</dbReference>
<dbReference type="CDD" id="cd00751">
    <property type="entry name" value="thiolase"/>
    <property type="match status" value="1"/>
</dbReference>
<gene>
    <name evidence="7" type="ORF">GCM10009654_20680</name>
</gene>
<dbReference type="PANTHER" id="PTHR43365:SF1">
    <property type="entry name" value="ACETYL-COA C-ACYLTRANSFERASE"/>
    <property type="match status" value="1"/>
</dbReference>
<name>A0ABN1UQZ5_9ACTN</name>
<evidence type="ECO:0000313" key="8">
    <source>
        <dbReference type="Proteomes" id="UP001501371"/>
    </source>
</evidence>
<dbReference type="Gene3D" id="3.40.47.10">
    <property type="match status" value="2"/>
</dbReference>
<evidence type="ECO:0000256" key="3">
    <source>
        <dbReference type="ARBA" id="ARBA00023315"/>
    </source>
</evidence>
<dbReference type="SUPFAM" id="SSF53901">
    <property type="entry name" value="Thiolase-like"/>
    <property type="match status" value="2"/>
</dbReference>
<dbReference type="InterPro" id="IPR020617">
    <property type="entry name" value="Thiolase_C"/>
</dbReference>
<dbReference type="InterPro" id="IPR016039">
    <property type="entry name" value="Thiolase-like"/>
</dbReference>
<proteinExistence type="inferred from homology"/>
<protein>
    <submittedName>
        <fullName evidence="7">Acetyl-CoA C-acetyltransferase</fullName>
    </submittedName>
</protein>